<organism evidence="2 3">
    <name type="scientific">Leptospira ryugenii</name>
    <dbReference type="NCBI Taxonomy" id="1917863"/>
    <lineage>
        <taxon>Bacteria</taxon>
        <taxon>Pseudomonadati</taxon>
        <taxon>Spirochaetota</taxon>
        <taxon>Spirochaetia</taxon>
        <taxon>Leptospirales</taxon>
        <taxon>Leptospiraceae</taxon>
        <taxon>Leptospira</taxon>
    </lineage>
</organism>
<dbReference type="PROSITE" id="PS50965">
    <property type="entry name" value="NERD"/>
    <property type="match status" value="1"/>
</dbReference>
<sequence>MIYPEEFPRHGRDISNEHTFYRRFQKEIPHSWNVYYSLTLITPDVPMREIDFLVVSPYGITSVELKNGKWRFQKGKWEFFNARSRDWQPVEGKSYDGPVNQASSQIQLFREFLLNHNQWKDLVYEEYFSSAVFFLKNSTKEFSHTGQRKTHLIGKDKLENHNLESVLQEIQNNFQREPIPVEAIQAIHEIILKNLNLVTKDELIAINHEDKLLSLTKEQYSLIQGVKENKRSIVFGVAGSGKSLLAGKLALDFAKEKHRVLLWQGSKALFNLWQSELKQHPESESITLVQHPKEITSFEFDILIADQIESILDGMELKEWKLYFSDWFWQSKQWVLFLDRSYRMQNHPILDSLLTSVRQTWDITRNIRNSNEIISFANLLVEGIAGNPNLESFTDVQLISVVDEDDFIEKIKYSVAYLKRRMSVLAEPITILYPEEAIFQDKPKLKEFLNVREYSLVPLVDFQGLEESVGILLGFSDWEQTKTRWALSKAILHFRDVVCILYEERERESIASLLQKNGSSP</sequence>
<evidence type="ECO:0000259" key="1">
    <source>
        <dbReference type="PROSITE" id="PS50965"/>
    </source>
</evidence>
<gene>
    <name evidence="2" type="ORF">LPTSP4_01130</name>
</gene>
<accession>A0A2P2DVH2</accession>
<comment type="caution">
    <text evidence="2">The sequence shown here is derived from an EMBL/GenBank/DDBJ whole genome shotgun (WGS) entry which is preliminary data.</text>
</comment>
<dbReference type="Gene3D" id="3.40.50.300">
    <property type="entry name" value="P-loop containing nucleotide triphosphate hydrolases"/>
    <property type="match status" value="1"/>
</dbReference>
<reference evidence="2 3" key="1">
    <citation type="submission" date="2018-02" db="EMBL/GenBank/DDBJ databases">
        <title>Novel Leptospira species isolated from soil and water in Japan.</title>
        <authorList>
            <person name="Nakao R."/>
            <person name="Masuzawa T."/>
        </authorList>
    </citation>
    <scope>NUCLEOTIDE SEQUENCE [LARGE SCALE GENOMIC DNA]</scope>
    <source>
        <strain evidence="2 3">YH101</strain>
    </source>
</reference>
<keyword evidence="3" id="KW-1185">Reference proteome</keyword>
<protein>
    <recommendedName>
        <fullName evidence="1">NERD domain-containing protein</fullName>
    </recommendedName>
</protein>
<dbReference type="AlphaFoldDB" id="A0A2P2DVH2"/>
<evidence type="ECO:0000313" key="3">
    <source>
        <dbReference type="Proteomes" id="UP000245133"/>
    </source>
</evidence>
<dbReference type="Pfam" id="PF08378">
    <property type="entry name" value="NERD"/>
    <property type="match status" value="1"/>
</dbReference>
<dbReference type="InterPro" id="IPR011528">
    <property type="entry name" value="NERD"/>
</dbReference>
<dbReference type="SUPFAM" id="SSF52540">
    <property type="entry name" value="P-loop containing nucleoside triphosphate hydrolases"/>
    <property type="match status" value="2"/>
</dbReference>
<dbReference type="Proteomes" id="UP000245133">
    <property type="component" value="Unassembled WGS sequence"/>
</dbReference>
<dbReference type="InterPro" id="IPR027417">
    <property type="entry name" value="P-loop_NTPase"/>
</dbReference>
<dbReference type="EMBL" id="BFBB01000001">
    <property type="protein sequence ID" value="GBF48613.1"/>
    <property type="molecule type" value="Genomic_DNA"/>
</dbReference>
<feature type="domain" description="NERD" evidence="1">
    <location>
        <begin position="12"/>
        <end position="132"/>
    </location>
</feature>
<name>A0A2P2DVH2_9LEPT</name>
<evidence type="ECO:0000313" key="2">
    <source>
        <dbReference type="EMBL" id="GBF48613.1"/>
    </source>
</evidence>
<proteinExistence type="predicted"/>